<dbReference type="KEGG" id="cna:AB433_00045"/>
<protein>
    <recommendedName>
        <fullName evidence="1">Transcriptional regulator-like domain-containing protein</fullName>
    </recommendedName>
</protein>
<accession>A0A0G3XDP9</accession>
<organism evidence="2 4">
    <name type="scientific">Croceicoccus naphthovorans</name>
    <dbReference type="NCBI Taxonomy" id="1348774"/>
    <lineage>
        <taxon>Bacteria</taxon>
        <taxon>Pseudomonadati</taxon>
        <taxon>Pseudomonadota</taxon>
        <taxon>Alphaproteobacteria</taxon>
        <taxon>Sphingomonadales</taxon>
        <taxon>Erythrobacteraceae</taxon>
        <taxon>Croceicoccus</taxon>
    </lineage>
</organism>
<reference evidence="2 4" key="1">
    <citation type="submission" date="2015-06" db="EMBL/GenBank/DDBJ databases">
        <authorList>
            <person name="Zeng Y."/>
            <person name="Huang Y."/>
        </authorList>
    </citation>
    <scope>NUCLEOTIDE SEQUENCE [LARGE SCALE GENOMIC DNA]</scope>
    <source>
        <strain evidence="2 4">PQ-2</strain>
    </source>
</reference>
<dbReference type="OrthoDB" id="8654520at2"/>
<dbReference type="AlphaFoldDB" id="A0A0G3XDP9"/>
<dbReference type="Proteomes" id="UP000035287">
    <property type="component" value="Chromosome"/>
</dbReference>
<evidence type="ECO:0000313" key="3">
    <source>
        <dbReference type="EMBL" id="AKM11373.1"/>
    </source>
</evidence>
<dbReference type="EMBL" id="CP011770">
    <property type="protein sequence ID" value="AKM08761.1"/>
    <property type="molecule type" value="Genomic_DNA"/>
</dbReference>
<evidence type="ECO:0000313" key="4">
    <source>
        <dbReference type="Proteomes" id="UP000035287"/>
    </source>
</evidence>
<evidence type="ECO:0000259" key="1">
    <source>
        <dbReference type="Pfam" id="PF20109"/>
    </source>
</evidence>
<name>A0A0G3XDP9_9SPHN</name>
<dbReference type="KEGG" id="cna:AB433_17525"/>
<dbReference type="RefSeq" id="WP_047819459.1">
    <property type="nucleotide sequence ID" value="NZ_CP011770.1"/>
</dbReference>
<feature type="domain" description="Transcriptional regulator-like" evidence="1">
    <location>
        <begin position="7"/>
        <end position="62"/>
    </location>
</feature>
<dbReference type="PATRIC" id="fig|1348774.3.peg.3684"/>
<evidence type="ECO:0000313" key="2">
    <source>
        <dbReference type="EMBL" id="AKM08761.1"/>
    </source>
</evidence>
<gene>
    <name evidence="2" type="ORF">AB433_00045</name>
    <name evidence="3" type="ORF">AB433_17525</name>
</gene>
<dbReference type="EMBL" id="CP011770">
    <property type="protein sequence ID" value="AKM11373.1"/>
    <property type="molecule type" value="Genomic_DNA"/>
</dbReference>
<proteinExistence type="predicted"/>
<dbReference type="Pfam" id="PF20109">
    <property type="entry name" value="Trans_reg_dom"/>
    <property type="match status" value="1"/>
</dbReference>
<keyword evidence="4" id="KW-1185">Reference proteome</keyword>
<dbReference type="InterPro" id="IPR045465">
    <property type="entry name" value="Trans_reg_dom"/>
</dbReference>
<sequence>MARPFDSNDRTAGYDFSDFAQEFLRRNSAYRQQYARIAGASGFDAQSPACRRMARSWGLEFPD</sequence>